<evidence type="ECO:0000313" key="2">
    <source>
        <dbReference type="EMBL" id="TKI70905.1"/>
    </source>
</evidence>
<evidence type="ECO:0000313" key="3">
    <source>
        <dbReference type="Proteomes" id="UP000309561"/>
    </source>
</evidence>
<keyword evidence="1" id="KW-1133">Transmembrane helix</keyword>
<accession>A0A4U2ZA80</accession>
<keyword evidence="1" id="KW-0472">Membrane</keyword>
<keyword evidence="1" id="KW-0812">Transmembrane</keyword>
<protein>
    <submittedName>
        <fullName evidence="2">Uncharacterized protein</fullName>
    </submittedName>
</protein>
<name>A0A4U2ZA80_9BACT</name>
<gene>
    <name evidence="2" type="ORF">FCU45_00500</name>
</gene>
<organism evidence="2 3">
    <name type="scientific">Sulfurimonas crateris</name>
    <dbReference type="NCBI Taxonomy" id="2574727"/>
    <lineage>
        <taxon>Bacteria</taxon>
        <taxon>Pseudomonadati</taxon>
        <taxon>Campylobacterota</taxon>
        <taxon>Epsilonproteobacteria</taxon>
        <taxon>Campylobacterales</taxon>
        <taxon>Sulfurimonadaceae</taxon>
        <taxon>Sulfurimonas</taxon>
    </lineage>
</organism>
<feature type="transmembrane region" description="Helical" evidence="1">
    <location>
        <begin position="6"/>
        <end position="23"/>
    </location>
</feature>
<sequence>MEIIVLIIISIGLFSAGMFLVFQDKYKYIKEIKKETAKIETGEYKNSQEYQENQKKIEEAGIIEVSVNNLFGIREESMKRLNAPNTLFLHEKIHDTETDYLLKFAMAHGCDNSENIDTINEKISSLMGYSLDD</sequence>
<reference evidence="2 3" key="1">
    <citation type="submission" date="2019-04" db="EMBL/GenBank/DDBJ databases">
        <title>Sulfurimonas crateris sp. nov. a facultative anaerobic sulfur-oxidizing chemolithautotrophic bacterium isolated from a terrestrial mud vulcano.</title>
        <authorList>
            <person name="Ratnikova N.M."/>
            <person name="Slobodkin A.I."/>
            <person name="Merkel A.Y."/>
            <person name="Novikov A."/>
            <person name="Bonch-Osmolovskaya E.A."/>
            <person name="Slobodkina G.B."/>
        </authorList>
    </citation>
    <scope>NUCLEOTIDE SEQUENCE [LARGE SCALE GENOMIC DNA]</scope>
    <source>
        <strain evidence="2 3">SN118</strain>
    </source>
</reference>
<dbReference type="AlphaFoldDB" id="A0A4U2ZA80"/>
<proteinExistence type="predicted"/>
<comment type="caution">
    <text evidence="2">The sequence shown here is derived from an EMBL/GenBank/DDBJ whole genome shotgun (WGS) entry which is preliminary data.</text>
</comment>
<dbReference type="EMBL" id="SZPX01000001">
    <property type="protein sequence ID" value="TKI70905.1"/>
    <property type="molecule type" value="Genomic_DNA"/>
</dbReference>
<evidence type="ECO:0000256" key="1">
    <source>
        <dbReference type="SAM" id="Phobius"/>
    </source>
</evidence>
<dbReference type="RefSeq" id="WP_137011207.1">
    <property type="nucleotide sequence ID" value="NZ_SZPX01000001.1"/>
</dbReference>
<dbReference type="Proteomes" id="UP000309561">
    <property type="component" value="Unassembled WGS sequence"/>
</dbReference>
<keyword evidence="3" id="KW-1185">Reference proteome</keyword>